<dbReference type="Proteomes" id="UP000662783">
    <property type="component" value="Chromosome"/>
</dbReference>
<reference evidence="1" key="1">
    <citation type="submission" date="2021-02" db="EMBL/GenBank/DDBJ databases">
        <title>Fulvivirga sp. S481 isolated from sea water.</title>
        <authorList>
            <person name="Bae S.S."/>
            <person name="Baek K."/>
        </authorList>
    </citation>
    <scope>NUCLEOTIDE SEQUENCE</scope>
    <source>
        <strain evidence="1">S481</strain>
    </source>
</reference>
<dbReference type="KEGG" id="fuv:JR347_00100"/>
<evidence type="ECO:0000313" key="2">
    <source>
        <dbReference type="Proteomes" id="UP000662783"/>
    </source>
</evidence>
<keyword evidence="2" id="KW-1185">Reference proteome</keyword>
<protein>
    <submittedName>
        <fullName evidence="1">Uncharacterized protein</fullName>
    </submittedName>
</protein>
<sequence>MKLSSNISRFKHSAGIAMGLLAALVILVSQSFYFEYVSNFEQSVSVEQTSDNSDDSEDQVIKMGHQALSSAVEFSIQSVLHFITHIYDENPVEKPLVSENINGLTSYFQTLFRLIISPNAP</sequence>
<accession>A0A975A0T0</accession>
<proteinExistence type="predicted"/>
<dbReference type="RefSeq" id="WP_205722035.1">
    <property type="nucleotide sequence ID" value="NZ_CP070608.1"/>
</dbReference>
<organism evidence="1 2">
    <name type="scientific">Fulvivirga lutea</name>
    <dbReference type="NCBI Taxonomy" id="2810512"/>
    <lineage>
        <taxon>Bacteria</taxon>
        <taxon>Pseudomonadati</taxon>
        <taxon>Bacteroidota</taxon>
        <taxon>Cytophagia</taxon>
        <taxon>Cytophagales</taxon>
        <taxon>Fulvivirgaceae</taxon>
        <taxon>Fulvivirga</taxon>
    </lineage>
</organism>
<dbReference type="EMBL" id="CP070608">
    <property type="protein sequence ID" value="QSE97525.1"/>
    <property type="molecule type" value="Genomic_DNA"/>
</dbReference>
<name>A0A975A0T0_9BACT</name>
<dbReference type="AlphaFoldDB" id="A0A975A0T0"/>
<gene>
    <name evidence="1" type="ORF">JR347_00100</name>
</gene>
<evidence type="ECO:0000313" key="1">
    <source>
        <dbReference type="EMBL" id="QSE97525.1"/>
    </source>
</evidence>